<organism evidence="4 5">
    <name type="scientific">Microbispora rosea</name>
    <dbReference type="NCBI Taxonomy" id="58117"/>
    <lineage>
        <taxon>Bacteria</taxon>
        <taxon>Bacillati</taxon>
        <taxon>Actinomycetota</taxon>
        <taxon>Actinomycetes</taxon>
        <taxon>Streptosporangiales</taxon>
        <taxon>Streptosporangiaceae</taxon>
        <taxon>Microbispora</taxon>
    </lineage>
</organism>
<dbReference type="PANTHER" id="PTHR42748">
    <property type="entry name" value="NITROGEN METABOLITE REPRESSION PROTEIN NMRA FAMILY MEMBER"/>
    <property type="match status" value="1"/>
</dbReference>
<evidence type="ECO:0000259" key="3">
    <source>
        <dbReference type="Pfam" id="PF05368"/>
    </source>
</evidence>
<dbReference type="EMBL" id="FTNI01000054">
    <property type="protein sequence ID" value="SIS24768.1"/>
    <property type="molecule type" value="Genomic_DNA"/>
</dbReference>
<dbReference type="STRING" id="58117.SAMN05421833_1545"/>
<dbReference type="InterPro" id="IPR008030">
    <property type="entry name" value="NmrA-like"/>
</dbReference>
<accession>A0A1N7HJC8</accession>
<reference evidence="5" key="1">
    <citation type="submission" date="2017-01" db="EMBL/GenBank/DDBJ databases">
        <authorList>
            <person name="Varghese N."/>
            <person name="Submissions S."/>
        </authorList>
    </citation>
    <scope>NUCLEOTIDE SEQUENCE [LARGE SCALE GENOMIC DNA]</scope>
    <source>
        <strain evidence="5">ATCC 12950</strain>
    </source>
</reference>
<dbReference type="InterPro" id="IPR036291">
    <property type="entry name" value="NAD(P)-bd_dom_sf"/>
</dbReference>
<dbReference type="OrthoDB" id="319724at2"/>
<dbReference type="Proteomes" id="UP000186096">
    <property type="component" value="Unassembled WGS sequence"/>
</dbReference>
<dbReference type="PANTHER" id="PTHR42748:SF7">
    <property type="entry name" value="NMRA LIKE REDOX SENSOR 1-RELATED"/>
    <property type="match status" value="1"/>
</dbReference>
<name>A0A1N7HJC8_9ACTN</name>
<dbReference type="AlphaFoldDB" id="A0A1N7HJC8"/>
<dbReference type="Gene3D" id="3.40.50.720">
    <property type="entry name" value="NAD(P)-binding Rossmann-like Domain"/>
    <property type="match status" value="1"/>
</dbReference>
<dbReference type="InterPro" id="IPR051164">
    <property type="entry name" value="NmrA-like_oxidored"/>
</dbReference>
<proteinExistence type="inferred from homology"/>
<protein>
    <submittedName>
        <fullName evidence="4">Uncharacterized conserved protein YbjT, contains NAD(P)-binding and DUF2867 domains</fullName>
    </submittedName>
</protein>
<evidence type="ECO:0000313" key="5">
    <source>
        <dbReference type="Proteomes" id="UP000186096"/>
    </source>
</evidence>
<feature type="domain" description="NmrA-like" evidence="3">
    <location>
        <begin position="7"/>
        <end position="277"/>
    </location>
</feature>
<keyword evidence="2" id="KW-0521">NADP</keyword>
<dbReference type="RefSeq" id="WP_076443199.1">
    <property type="nucleotide sequence ID" value="NZ_FTNI01000054.1"/>
</dbReference>
<comment type="similarity">
    <text evidence="1">Belongs to the NmrA-type oxidoreductase family.</text>
</comment>
<gene>
    <name evidence="4" type="ORF">SAMN05421833_1545</name>
</gene>
<sequence>MDDRRHSVLVVGATGTQGSAAVRGLLSRGHRVRALTREPARARRLTEMGAEVAVGDLGDPAAVEAALDGMTAVFAVPLREPGDDAAELRNSAFLIEAAKRSGVRHFVQTSVAGTGQLSRMPRWGSGHWNEEYWETKHRIEEAVRGGGLPAYTILKPSFLMENLIPPKAPLMFPELARDEIVTAVGRHVRVQMISAGDVAAFAAAALERPDRFSGQSIELAAEALTMHEVAAAIAAVTQRTVRAVSLTARQAVAAGRPEAVVRGEEWLNEVGYHASIDALASYGVALTGFRKWAETHRAVLGQAVG</sequence>
<evidence type="ECO:0000313" key="4">
    <source>
        <dbReference type="EMBL" id="SIS24768.1"/>
    </source>
</evidence>
<keyword evidence="5" id="KW-1185">Reference proteome</keyword>
<evidence type="ECO:0000256" key="2">
    <source>
        <dbReference type="ARBA" id="ARBA00022857"/>
    </source>
</evidence>
<dbReference type="SUPFAM" id="SSF51735">
    <property type="entry name" value="NAD(P)-binding Rossmann-fold domains"/>
    <property type="match status" value="1"/>
</dbReference>
<dbReference type="Pfam" id="PF05368">
    <property type="entry name" value="NmrA"/>
    <property type="match status" value="1"/>
</dbReference>
<evidence type="ECO:0000256" key="1">
    <source>
        <dbReference type="ARBA" id="ARBA00006328"/>
    </source>
</evidence>